<dbReference type="RefSeq" id="WP_074254830.1">
    <property type="nucleotide sequence ID" value="NZ_FSRL01000001.1"/>
</dbReference>
<name>A0A1N6EEG1_9RHOB</name>
<gene>
    <name evidence="2" type="ORF">SAMN05444002_0671</name>
</gene>
<dbReference type="EMBL" id="FSRL01000001">
    <property type="protein sequence ID" value="SIN81404.1"/>
    <property type="molecule type" value="Genomic_DNA"/>
</dbReference>
<keyword evidence="1" id="KW-0732">Signal</keyword>
<feature type="signal peptide" evidence="1">
    <location>
        <begin position="1"/>
        <end position="27"/>
    </location>
</feature>
<dbReference type="AlphaFoldDB" id="A0A1N6EEG1"/>
<organism evidence="2 3">
    <name type="scientific">Vannielia litorea</name>
    <dbReference type="NCBI Taxonomy" id="1217970"/>
    <lineage>
        <taxon>Bacteria</taxon>
        <taxon>Pseudomonadati</taxon>
        <taxon>Pseudomonadota</taxon>
        <taxon>Alphaproteobacteria</taxon>
        <taxon>Rhodobacterales</taxon>
        <taxon>Paracoccaceae</taxon>
        <taxon>Vannielia</taxon>
    </lineage>
</organism>
<dbReference type="STRING" id="1217970.SAMN05444002_0671"/>
<evidence type="ECO:0000256" key="1">
    <source>
        <dbReference type="SAM" id="SignalP"/>
    </source>
</evidence>
<keyword evidence="3" id="KW-1185">Reference proteome</keyword>
<evidence type="ECO:0000313" key="3">
    <source>
        <dbReference type="Proteomes" id="UP000184932"/>
    </source>
</evidence>
<feature type="chain" id="PRO_5012093932" evidence="1">
    <location>
        <begin position="28"/>
        <end position="105"/>
    </location>
</feature>
<evidence type="ECO:0000313" key="2">
    <source>
        <dbReference type="EMBL" id="SIN81404.1"/>
    </source>
</evidence>
<proteinExistence type="predicted"/>
<accession>A0A1N6EEG1</accession>
<protein>
    <submittedName>
        <fullName evidence="2">Uncharacterized protein</fullName>
    </submittedName>
</protein>
<sequence length="105" mass="11521">MKTLSTLLLCAAVALPAATAFTTPAQAKVLERACNSSDRGASRSLCSCIQRVADFELSRTEQKKGAKFFKNPQLAQDTRQSDRSDNAVFWQKWKKFGDSAARSCS</sequence>
<dbReference type="Proteomes" id="UP000184932">
    <property type="component" value="Unassembled WGS sequence"/>
</dbReference>
<reference evidence="3" key="1">
    <citation type="submission" date="2016-11" db="EMBL/GenBank/DDBJ databases">
        <authorList>
            <person name="Varghese N."/>
            <person name="Submissions S."/>
        </authorList>
    </citation>
    <scope>NUCLEOTIDE SEQUENCE [LARGE SCALE GENOMIC DNA]</scope>
    <source>
        <strain evidence="3">DSM 29440</strain>
    </source>
</reference>